<dbReference type="RefSeq" id="WP_068709224.1">
    <property type="nucleotide sequence ID" value="NZ_LRIE01000079.1"/>
</dbReference>
<evidence type="ECO:0000313" key="1">
    <source>
        <dbReference type="EMBL" id="KZM34517.1"/>
    </source>
</evidence>
<reference evidence="1 2" key="1">
    <citation type="submission" date="2016-01" db="EMBL/GenBank/DDBJ databases">
        <title>Genome sequence of Oerskovia enterophila VJag, an agar and cellulose degrading bacterium.</title>
        <authorList>
            <person name="Poehlein A."/>
            <person name="Jag V."/>
            <person name="Bengelsdorf F."/>
            <person name="Duerre P."/>
            <person name="Daniel R."/>
        </authorList>
    </citation>
    <scope>NUCLEOTIDE SEQUENCE [LARGE SCALE GENOMIC DNA]</scope>
    <source>
        <strain evidence="1 2">VJag</strain>
    </source>
</reference>
<sequence>MSTKTTARHRGPVNMAGEIRAYDLAATGQDEALRGRHHKPGVAARVRCLRNAWESSAERRVLNRKAAS</sequence>
<gene>
    <name evidence="1" type="ORF">OJAG_28160</name>
</gene>
<dbReference type="EMBL" id="LRIE01000079">
    <property type="protein sequence ID" value="KZM34517.1"/>
    <property type="molecule type" value="Genomic_DNA"/>
</dbReference>
<evidence type="ECO:0000313" key="2">
    <source>
        <dbReference type="Proteomes" id="UP000076447"/>
    </source>
</evidence>
<accession>A0A161XCZ5</accession>
<dbReference type="Proteomes" id="UP000076447">
    <property type="component" value="Unassembled WGS sequence"/>
</dbReference>
<organism evidence="1 2">
    <name type="scientific">Oerskovia enterophila</name>
    <dbReference type="NCBI Taxonomy" id="43678"/>
    <lineage>
        <taxon>Bacteria</taxon>
        <taxon>Bacillati</taxon>
        <taxon>Actinomycetota</taxon>
        <taxon>Actinomycetes</taxon>
        <taxon>Micrococcales</taxon>
        <taxon>Cellulomonadaceae</taxon>
        <taxon>Oerskovia</taxon>
    </lineage>
</organism>
<proteinExistence type="predicted"/>
<name>A0A161XCZ5_9CELL</name>
<comment type="caution">
    <text evidence="1">The sequence shown here is derived from an EMBL/GenBank/DDBJ whole genome shotgun (WGS) entry which is preliminary data.</text>
</comment>
<protein>
    <submittedName>
        <fullName evidence="1">Uncharacterized protein</fullName>
    </submittedName>
</protein>
<dbReference type="STRING" id="43678.OJAG_28160"/>
<dbReference type="PATRIC" id="fig|43678.3.peg.2946"/>
<dbReference type="AlphaFoldDB" id="A0A161XCZ5"/>